<protein>
    <submittedName>
        <fullName evidence="14 15">Zinc finger and SCAN domain-containing protein 23-like</fullName>
    </submittedName>
</protein>
<feature type="domain" description="C2H2-type" evidence="11">
    <location>
        <begin position="395"/>
        <end position="422"/>
    </location>
</feature>
<evidence type="ECO:0000256" key="7">
    <source>
        <dbReference type="ARBA" id="ARBA00023125"/>
    </source>
</evidence>
<dbReference type="Pfam" id="PF02023">
    <property type="entry name" value="SCAN"/>
    <property type="match status" value="1"/>
</dbReference>
<evidence type="ECO:0000256" key="4">
    <source>
        <dbReference type="ARBA" id="ARBA00022737"/>
    </source>
</evidence>
<reference evidence="14 15" key="1">
    <citation type="submission" date="2025-04" db="UniProtKB">
        <authorList>
            <consortium name="RefSeq"/>
        </authorList>
    </citation>
    <scope>IDENTIFICATION</scope>
    <source>
        <tissue evidence="14 15">Blood</tissue>
    </source>
</reference>
<evidence type="ECO:0000256" key="8">
    <source>
        <dbReference type="ARBA" id="ARBA00023242"/>
    </source>
</evidence>
<evidence type="ECO:0000256" key="5">
    <source>
        <dbReference type="ARBA" id="ARBA00022771"/>
    </source>
</evidence>
<evidence type="ECO:0000256" key="2">
    <source>
        <dbReference type="ARBA" id="ARBA00006991"/>
    </source>
</evidence>
<dbReference type="RefSeq" id="XP_054834939.1">
    <property type="nucleotide sequence ID" value="XM_054978964.1"/>
</dbReference>
<dbReference type="RefSeq" id="XP_054834938.1">
    <property type="nucleotide sequence ID" value="XM_054978963.1"/>
</dbReference>
<evidence type="ECO:0000313" key="14">
    <source>
        <dbReference type="RefSeq" id="XP_054834938.1"/>
    </source>
</evidence>
<evidence type="ECO:0000313" key="15">
    <source>
        <dbReference type="RefSeq" id="XP_054834939.1"/>
    </source>
</evidence>
<dbReference type="GO" id="GO:0005634">
    <property type="term" value="C:nucleus"/>
    <property type="evidence" value="ECO:0007669"/>
    <property type="project" value="UniProtKB-SubCell"/>
</dbReference>
<dbReference type="KEGG" id="emc:129329402"/>
<dbReference type="SUPFAM" id="SSF57667">
    <property type="entry name" value="beta-beta-alpha zinc fingers"/>
    <property type="match status" value="2"/>
</dbReference>
<dbReference type="FunFam" id="3.30.160.60:FF:001174">
    <property type="entry name" value="zinc finger protein 527 isoform X1"/>
    <property type="match status" value="1"/>
</dbReference>
<comment type="subcellular location">
    <subcellularLocation>
        <location evidence="1">Nucleus</location>
    </subcellularLocation>
</comment>
<dbReference type="PROSITE" id="PS50157">
    <property type="entry name" value="ZINC_FINGER_C2H2_2"/>
    <property type="match status" value="4"/>
</dbReference>
<feature type="domain" description="C2H2-type" evidence="11">
    <location>
        <begin position="451"/>
        <end position="478"/>
    </location>
</feature>
<dbReference type="SMART" id="SM00355">
    <property type="entry name" value="ZnF_C2H2"/>
    <property type="match status" value="4"/>
</dbReference>
<evidence type="ECO:0000256" key="9">
    <source>
        <dbReference type="PROSITE-ProRule" id="PRU00042"/>
    </source>
</evidence>
<evidence type="ECO:0000256" key="10">
    <source>
        <dbReference type="SAM" id="MobiDB-lite"/>
    </source>
</evidence>
<dbReference type="InterPro" id="IPR003309">
    <property type="entry name" value="SCAN_dom"/>
</dbReference>
<keyword evidence="8" id="KW-0539">Nucleus</keyword>
<keyword evidence="3" id="KW-0479">Metal-binding</keyword>
<dbReference type="PROSITE" id="PS50804">
    <property type="entry name" value="SCAN_BOX"/>
    <property type="match status" value="1"/>
</dbReference>
<dbReference type="AlphaFoldDB" id="A0AA97JD28"/>
<dbReference type="SUPFAM" id="SSF47353">
    <property type="entry name" value="Retrovirus capsid dimerization domain-like"/>
    <property type="match status" value="1"/>
</dbReference>
<evidence type="ECO:0000256" key="6">
    <source>
        <dbReference type="ARBA" id="ARBA00022833"/>
    </source>
</evidence>
<dbReference type="GO" id="GO:0000981">
    <property type="term" value="F:DNA-binding transcription factor activity, RNA polymerase II-specific"/>
    <property type="evidence" value="ECO:0007669"/>
    <property type="project" value="TreeGrafter"/>
</dbReference>
<dbReference type="Gene3D" id="3.30.160.60">
    <property type="entry name" value="Classic Zinc Finger"/>
    <property type="match status" value="4"/>
</dbReference>
<gene>
    <name evidence="14 15" type="primary">LOC129329402</name>
</gene>
<keyword evidence="7" id="KW-0238">DNA-binding</keyword>
<evidence type="ECO:0000259" key="12">
    <source>
        <dbReference type="PROSITE" id="PS50804"/>
    </source>
</evidence>
<dbReference type="GeneID" id="129329402"/>
<sequence>MEKQDPAGPKSGGKLEGRGRDSDVVQGETIQEFLTGAAPQRIKQEPDEGLEQRWEAQWQAFLKMVTSPHPEWRHSQFPCSISEANLKLIQAAIKGAADASQWPRGEWLTQTLPDLLGEAQQSCRNLDSSQTLKVEILDDEDTFSLEMRRQRFRQFSYHEAEGPREICRQLQELCHQWLSPQKHTKEKILELLILEQFLTILPWEMQSWVRERGPETCAEAVVLAEDFLLMLQEPERQKPKTPGLLDEAFISIPKSEQDSADAIQIPLSMETSLLGDNDQVPENEEDTFRLQKSESEEMCVNGISLERAKGKFFQGPESEEIPGSQEGPERHQESYLWKMAEQALLCEDVDRSFHESPFQDRTEKCQRTGTSADFEKSLHQSLDLLKNQKKRVRKFKCSYCGATSNIRANIVVHERIHTGEKPYSCLTCGKSFSRKSTLVRHKRTHTGEKPYECSVCGKSFSIRCNLLRHERVHTGEKPYHCTYCGQNFSRRLLLVIHERTHTGEKTI</sequence>
<dbReference type="InterPro" id="IPR036236">
    <property type="entry name" value="Znf_C2H2_sf"/>
</dbReference>
<evidence type="ECO:0000259" key="11">
    <source>
        <dbReference type="PROSITE" id="PS50157"/>
    </source>
</evidence>
<proteinExistence type="inferred from homology"/>
<feature type="domain" description="SCAN box" evidence="12">
    <location>
        <begin position="149"/>
        <end position="227"/>
    </location>
</feature>
<comment type="similarity">
    <text evidence="2">Belongs to the krueppel C2H2-type zinc-finger protein family.</text>
</comment>
<dbReference type="FunFam" id="3.30.160.60:FF:002343">
    <property type="entry name" value="Zinc finger protein 33A"/>
    <property type="match status" value="2"/>
</dbReference>
<feature type="domain" description="C2H2-type" evidence="11">
    <location>
        <begin position="479"/>
        <end position="506"/>
    </location>
</feature>
<dbReference type="GO" id="GO:0008270">
    <property type="term" value="F:zinc ion binding"/>
    <property type="evidence" value="ECO:0007669"/>
    <property type="project" value="UniProtKB-KW"/>
</dbReference>
<dbReference type="PANTHER" id="PTHR23226">
    <property type="entry name" value="ZINC FINGER AND SCAN DOMAIN-CONTAINING"/>
    <property type="match status" value="1"/>
</dbReference>
<dbReference type="Proteomes" id="UP001190640">
    <property type="component" value="Chromosome 4"/>
</dbReference>
<feature type="compositionally biased region" description="Basic and acidic residues" evidence="10">
    <location>
        <begin position="13"/>
        <end position="23"/>
    </location>
</feature>
<dbReference type="PANTHER" id="PTHR23226:SF379">
    <property type="entry name" value="C2H2-TYPE DOMAIN-CONTAINING PROTEIN"/>
    <property type="match status" value="1"/>
</dbReference>
<evidence type="ECO:0000256" key="3">
    <source>
        <dbReference type="ARBA" id="ARBA00022723"/>
    </source>
</evidence>
<dbReference type="Pfam" id="PF00096">
    <property type="entry name" value="zf-C2H2"/>
    <property type="match status" value="3"/>
</dbReference>
<feature type="domain" description="C2H2-type" evidence="11">
    <location>
        <begin position="423"/>
        <end position="450"/>
    </location>
</feature>
<keyword evidence="4" id="KW-0677">Repeat</keyword>
<name>A0AA97JD28_EUBMA</name>
<dbReference type="GO" id="GO:0000978">
    <property type="term" value="F:RNA polymerase II cis-regulatory region sequence-specific DNA binding"/>
    <property type="evidence" value="ECO:0007669"/>
    <property type="project" value="TreeGrafter"/>
</dbReference>
<evidence type="ECO:0000256" key="1">
    <source>
        <dbReference type="ARBA" id="ARBA00004123"/>
    </source>
</evidence>
<keyword evidence="5 9" id="KW-0863">Zinc-finger</keyword>
<dbReference type="PROSITE" id="PS00028">
    <property type="entry name" value="ZINC_FINGER_C2H2_1"/>
    <property type="match status" value="3"/>
</dbReference>
<dbReference type="InterPro" id="IPR038269">
    <property type="entry name" value="SCAN_sf"/>
</dbReference>
<organism evidence="13 15">
    <name type="scientific">Eublepharis macularius</name>
    <name type="common">Leopard gecko</name>
    <name type="synonym">Cyrtodactylus macularius</name>
    <dbReference type="NCBI Taxonomy" id="481883"/>
    <lineage>
        <taxon>Eukaryota</taxon>
        <taxon>Metazoa</taxon>
        <taxon>Chordata</taxon>
        <taxon>Craniata</taxon>
        <taxon>Vertebrata</taxon>
        <taxon>Euteleostomi</taxon>
        <taxon>Lepidosauria</taxon>
        <taxon>Squamata</taxon>
        <taxon>Bifurcata</taxon>
        <taxon>Gekkota</taxon>
        <taxon>Eublepharidae</taxon>
        <taxon>Eublepharinae</taxon>
        <taxon>Eublepharis</taxon>
    </lineage>
</organism>
<keyword evidence="6" id="KW-0862">Zinc</keyword>
<dbReference type="SMART" id="SM00431">
    <property type="entry name" value="SCAN"/>
    <property type="match status" value="1"/>
</dbReference>
<dbReference type="InterPro" id="IPR013087">
    <property type="entry name" value="Znf_C2H2_type"/>
</dbReference>
<keyword evidence="13" id="KW-1185">Reference proteome</keyword>
<evidence type="ECO:0000313" key="13">
    <source>
        <dbReference type="Proteomes" id="UP001190640"/>
    </source>
</evidence>
<feature type="region of interest" description="Disordered" evidence="10">
    <location>
        <begin position="1"/>
        <end position="50"/>
    </location>
</feature>
<accession>A0AA97JD28</accession>
<dbReference type="CDD" id="cd07936">
    <property type="entry name" value="SCAN"/>
    <property type="match status" value="1"/>
</dbReference>
<dbReference type="Gene3D" id="1.10.4020.10">
    <property type="entry name" value="DNA breaking-rejoining enzymes"/>
    <property type="match status" value="1"/>
</dbReference>
<dbReference type="FunFam" id="1.10.4020.10:FF:000001">
    <property type="entry name" value="zinc finger protein 263 isoform X1"/>
    <property type="match status" value="1"/>
</dbReference>